<proteinExistence type="predicted"/>
<dbReference type="PANTHER" id="PTHR35841">
    <property type="entry name" value="PHOSPHONATES-BINDING PERIPLASMIC PROTEIN"/>
    <property type="match status" value="1"/>
</dbReference>
<dbReference type="STRING" id="92487.SAMN02745130_03585"/>
<dbReference type="Gene3D" id="3.40.190.10">
    <property type="entry name" value="Periplasmic binding protein-like II"/>
    <property type="match status" value="2"/>
</dbReference>
<dbReference type="Pfam" id="PF12974">
    <property type="entry name" value="Phosphonate-bd"/>
    <property type="match status" value="1"/>
</dbReference>
<protein>
    <submittedName>
        <fullName evidence="1">ABC transporter, phosphonate, substrate-binding protein</fullName>
    </submittedName>
</protein>
<dbReference type="EMBL" id="FUYB01000025">
    <property type="protein sequence ID" value="SKA93844.1"/>
    <property type="molecule type" value="Genomic_DNA"/>
</dbReference>
<gene>
    <name evidence="1" type="ORF">SAMN02745130_03585</name>
</gene>
<evidence type="ECO:0000313" key="2">
    <source>
        <dbReference type="Proteomes" id="UP000190460"/>
    </source>
</evidence>
<dbReference type="AlphaFoldDB" id="A0A1T4XWF8"/>
<organism evidence="1 2">
    <name type="scientific">Thiothrix eikelboomii</name>
    <dbReference type="NCBI Taxonomy" id="92487"/>
    <lineage>
        <taxon>Bacteria</taxon>
        <taxon>Pseudomonadati</taxon>
        <taxon>Pseudomonadota</taxon>
        <taxon>Gammaproteobacteria</taxon>
        <taxon>Thiotrichales</taxon>
        <taxon>Thiotrichaceae</taxon>
        <taxon>Thiothrix</taxon>
    </lineage>
</organism>
<dbReference type="Proteomes" id="UP000190460">
    <property type="component" value="Unassembled WGS sequence"/>
</dbReference>
<evidence type="ECO:0000313" key="1">
    <source>
        <dbReference type="EMBL" id="SKA93844.1"/>
    </source>
</evidence>
<keyword evidence="2" id="KW-1185">Reference proteome</keyword>
<accession>A0A1T4XWF8</accession>
<dbReference type="SUPFAM" id="SSF53850">
    <property type="entry name" value="Periplasmic binding protein-like II"/>
    <property type="match status" value="1"/>
</dbReference>
<name>A0A1T4XWF8_9GAMM</name>
<dbReference type="PANTHER" id="PTHR35841:SF1">
    <property type="entry name" value="PHOSPHONATES-BINDING PERIPLASMIC PROTEIN"/>
    <property type="match status" value="1"/>
</dbReference>
<dbReference type="OrthoDB" id="9802896at2"/>
<reference evidence="1 2" key="1">
    <citation type="submission" date="2017-02" db="EMBL/GenBank/DDBJ databases">
        <authorList>
            <person name="Peterson S.W."/>
        </authorList>
    </citation>
    <scope>NUCLEOTIDE SEQUENCE [LARGE SCALE GENOMIC DNA]</scope>
    <source>
        <strain evidence="1 2">ATCC 49788</strain>
    </source>
</reference>
<sequence length="265" mass="29641">MAKSITLISCLGENTYPICELLAAYLSEQTGIQVQFDRTTPWLAASQQLAMGEIQMGWICGLLYTLQQDQQPRYQVLAKPIFAGHEQPLYYSYLVVRRTSAMQSIADLQGKRLVINDPDSYSGKHALWAHWAKLARPPVFATVLESGSHSNSMRMLANGEADVAAIDCTVFDYWLQSDKPDMQAVLKQLVSIAPINPAPTPPLVMHQSVDTVTTQAIRHALLALNQSKGLANFKSAGLNNLVTAHDQDYEFMRQSYQLSREFRQH</sequence>
<dbReference type="RefSeq" id="WP_078924031.1">
    <property type="nucleotide sequence ID" value="NZ_FUYB01000025.1"/>
</dbReference>